<dbReference type="PANTHER" id="PTHR10655">
    <property type="entry name" value="LYSOPHOSPHOLIPASE-RELATED"/>
    <property type="match status" value="1"/>
</dbReference>
<dbReference type="EC" id="3.1.2.22" evidence="2"/>
<feature type="domain" description="Phospholipase/carboxylesterase/thioesterase" evidence="11">
    <location>
        <begin position="5"/>
        <end position="164"/>
    </location>
</feature>
<dbReference type="Gene3D" id="3.40.50.1820">
    <property type="entry name" value="alpha/beta hydrolase"/>
    <property type="match status" value="1"/>
</dbReference>
<comment type="similarity">
    <text evidence="1">Belongs to the AB hydrolase superfamily. AB hydrolase 2 family.</text>
</comment>
<reference evidence="12 13" key="1">
    <citation type="journal article" date="2018" name="PLoS Pathog.">
        <title>Evolution of structural diversity of trichothecenes, a family of toxins produced by plant pathogenic and entomopathogenic fungi.</title>
        <authorList>
            <person name="Proctor R.H."/>
            <person name="McCormick S.P."/>
            <person name="Kim H.S."/>
            <person name="Cardoza R.E."/>
            <person name="Stanley A.M."/>
            <person name="Lindo L."/>
            <person name="Kelly A."/>
            <person name="Brown D.W."/>
            <person name="Lee T."/>
            <person name="Vaughan M.M."/>
            <person name="Alexander N.J."/>
            <person name="Busman M."/>
            <person name="Gutierrez S."/>
        </authorList>
    </citation>
    <scope>NUCLEOTIDE SEQUENCE [LARGE SCALE GENOMIC DNA]</scope>
    <source>
        <strain evidence="12 13">NRRL 13405</strain>
    </source>
</reference>
<sequence length="285" mass="32070">MAQSPYIVEPTGPHTHSLIILHGLGSNGKKFGRKLLETGICSDGKSLPELLPGARFIFPTSKKRRSSAFRRSKLTQWFNIASLEDPSYRNHTQAQGLEESSLEIFDLLDQERQKVPDKNIILGGISQGCAMGLVCLLAMDFPIGGYFGMSSWLPFATEIQDFVTETEDAEFSDEDENPFDTSDDDEIRDLRTPSAKVHDYMRDLISLETHFLAEMGSLSTPVFMGHGDADWKIKPALGEEACRTLRSVGFDVEWKLYEGLGHWYRVPDEIDDIVNFIRCKVGWSL</sequence>
<dbReference type="InterPro" id="IPR050565">
    <property type="entry name" value="LYPA1-2/EST-like"/>
</dbReference>
<dbReference type="STRING" id="2594813.A0A395M4V1"/>
<keyword evidence="13" id="KW-1185">Reference proteome</keyword>
<dbReference type="EMBL" id="PXXK01000773">
    <property type="protein sequence ID" value="RFN42106.1"/>
    <property type="molecule type" value="Genomic_DNA"/>
</dbReference>
<gene>
    <name evidence="12" type="ORF">FIE12Z_12883</name>
</gene>
<dbReference type="InterPro" id="IPR029058">
    <property type="entry name" value="AB_hydrolase_fold"/>
</dbReference>
<dbReference type="GO" id="GO:0008474">
    <property type="term" value="F:palmitoyl-(protein) hydrolase activity"/>
    <property type="evidence" value="ECO:0007669"/>
    <property type="project" value="UniProtKB-EC"/>
</dbReference>
<keyword evidence="5" id="KW-0378">Hydrolase</keyword>
<dbReference type="GO" id="GO:0052689">
    <property type="term" value="F:carboxylic ester hydrolase activity"/>
    <property type="evidence" value="ECO:0007669"/>
    <property type="project" value="UniProtKB-KW"/>
</dbReference>
<evidence type="ECO:0000256" key="1">
    <source>
        <dbReference type="ARBA" id="ARBA00006499"/>
    </source>
</evidence>
<accession>A0A395M4V1</accession>
<evidence type="ECO:0000313" key="12">
    <source>
        <dbReference type="EMBL" id="RFN42106.1"/>
    </source>
</evidence>
<keyword evidence="4" id="KW-0719">Serine esterase</keyword>
<proteinExistence type="inferred from homology"/>
<dbReference type="Pfam" id="PF02230">
    <property type="entry name" value="Abhydrolase_2"/>
    <property type="match status" value="1"/>
</dbReference>
<evidence type="ECO:0000256" key="5">
    <source>
        <dbReference type="ARBA" id="ARBA00022801"/>
    </source>
</evidence>
<dbReference type="PANTHER" id="PTHR10655:SF17">
    <property type="entry name" value="LYSOPHOSPHOLIPASE-LIKE PROTEIN 1"/>
    <property type="match status" value="1"/>
</dbReference>
<dbReference type="InterPro" id="IPR003140">
    <property type="entry name" value="PLipase/COase/thioEstase"/>
</dbReference>
<evidence type="ECO:0000256" key="4">
    <source>
        <dbReference type="ARBA" id="ARBA00022487"/>
    </source>
</evidence>
<comment type="function">
    <text evidence="7">Hydrolyzes fatty acids from S-acylated cysteine residues in proteins with a strong preference for palmitoylated G-alpha proteins over other acyl substrates. Mediates the deacylation of G-alpha proteins such as GPA1 in vivo, but has weak or no activity toward palmitoylated Ras proteins. Has weak lysophospholipase activity in vitro; however such activity may not exist in vivo.</text>
</comment>
<evidence type="ECO:0000256" key="3">
    <source>
        <dbReference type="ARBA" id="ARBA00014923"/>
    </source>
</evidence>
<dbReference type="GO" id="GO:0006631">
    <property type="term" value="P:fatty acid metabolic process"/>
    <property type="evidence" value="ECO:0007669"/>
    <property type="project" value="UniProtKB-KW"/>
</dbReference>
<name>A0A395M4V1_9HYPO</name>
<evidence type="ECO:0000256" key="6">
    <source>
        <dbReference type="ARBA" id="ARBA00022832"/>
    </source>
</evidence>
<comment type="catalytic activity">
    <reaction evidence="9">
        <text>S-hexadecanoyl-L-cysteinyl-[protein] + H2O = L-cysteinyl-[protein] + hexadecanoate + H(+)</text>
        <dbReference type="Rhea" id="RHEA:19233"/>
        <dbReference type="Rhea" id="RHEA-COMP:10131"/>
        <dbReference type="Rhea" id="RHEA-COMP:11032"/>
        <dbReference type="ChEBI" id="CHEBI:7896"/>
        <dbReference type="ChEBI" id="CHEBI:15377"/>
        <dbReference type="ChEBI" id="CHEBI:15378"/>
        <dbReference type="ChEBI" id="CHEBI:29950"/>
        <dbReference type="ChEBI" id="CHEBI:74151"/>
        <dbReference type="EC" id="3.1.2.22"/>
    </reaction>
</comment>
<protein>
    <recommendedName>
        <fullName evidence="3">Acyl-protein thioesterase 1</fullName>
        <ecNumber evidence="2">3.1.2.22</ecNumber>
    </recommendedName>
    <alternativeName>
        <fullName evidence="8">Palmitoyl-protein hydrolase</fullName>
    </alternativeName>
</protein>
<evidence type="ECO:0000256" key="8">
    <source>
        <dbReference type="ARBA" id="ARBA00031195"/>
    </source>
</evidence>
<comment type="caution">
    <text evidence="12">The sequence shown here is derived from an EMBL/GenBank/DDBJ whole genome shotgun (WGS) entry which is preliminary data.</text>
</comment>
<dbReference type="SUPFAM" id="SSF53474">
    <property type="entry name" value="alpha/beta-Hydrolases"/>
    <property type="match status" value="1"/>
</dbReference>
<evidence type="ECO:0000259" key="11">
    <source>
        <dbReference type="Pfam" id="PF02230"/>
    </source>
</evidence>
<evidence type="ECO:0000256" key="10">
    <source>
        <dbReference type="SAM" id="MobiDB-lite"/>
    </source>
</evidence>
<dbReference type="AlphaFoldDB" id="A0A395M4V1"/>
<keyword evidence="6" id="KW-0443">Lipid metabolism</keyword>
<keyword evidence="6" id="KW-0276">Fatty acid metabolism</keyword>
<dbReference type="Proteomes" id="UP000265631">
    <property type="component" value="Unassembled WGS sequence"/>
</dbReference>
<dbReference type="GO" id="GO:0005737">
    <property type="term" value="C:cytoplasm"/>
    <property type="evidence" value="ECO:0007669"/>
    <property type="project" value="TreeGrafter"/>
</dbReference>
<evidence type="ECO:0000256" key="9">
    <source>
        <dbReference type="ARBA" id="ARBA00047337"/>
    </source>
</evidence>
<feature type="region of interest" description="Disordered" evidence="10">
    <location>
        <begin position="166"/>
        <end position="187"/>
    </location>
</feature>
<organism evidence="12 13">
    <name type="scientific">Fusarium flagelliforme</name>
    <dbReference type="NCBI Taxonomy" id="2675880"/>
    <lineage>
        <taxon>Eukaryota</taxon>
        <taxon>Fungi</taxon>
        <taxon>Dikarya</taxon>
        <taxon>Ascomycota</taxon>
        <taxon>Pezizomycotina</taxon>
        <taxon>Sordariomycetes</taxon>
        <taxon>Hypocreomycetidae</taxon>
        <taxon>Hypocreales</taxon>
        <taxon>Nectriaceae</taxon>
        <taxon>Fusarium</taxon>
        <taxon>Fusarium incarnatum-equiseti species complex</taxon>
    </lineage>
</organism>
<evidence type="ECO:0000256" key="2">
    <source>
        <dbReference type="ARBA" id="ARBA00012423"/>
    </source>
</evidence>
<evidence type="ECO:0000256" key="7">
    <source>
        <dbReference type="ARBA" id="ARBA00029392"/>
    </source>
</evidence>
<evidence type="ECO:0000313" key="13">
    <source>
        <dbReference type="Proteomes" id="UP000265631"/>
    </source>
</evidence>